<proteinExistence type="predicted"/>
<organism evidence="2 3">
    <name type="scientific">Natronobacterium haloterrestre</name>
    <name type="common">Halobiforma haloterrestris</name>
    <dbReference type="NCBI Taxonomy" id="148448"/>
    <lineage>
        <taxon>Archaea</taxon>
        <taxon>Methanobacteriati</taxon>
        <taxon>Methanobacteriota</taxon>
        <taxon>Stenosarchaea group</taxon>
        <taxon>Halobacteria</taxon>
        <taxon>Halobacteriales</taxon>
        <taxon>Natrialbaceae</taxon>
        <taxon>Natronobacterium</taxon>
    </lineage>
</organism>
<name>A0A1I1JVI0_NATHA</name>
<reference evidence="3" key="1">
    <citation type="submission" date="2016-10" db="EMBL/GenBank/DDBJ databases">
        <authorList>
            <person name="Varghese N."/>
            <person name="Submissions S."/>
        </authorList>
    </citation>
    <scope>NUCLEOTIDE SEQUENCE [LARGE SCALE GENOMIC DNA]</scope>
    <source>
        <strain evidence="3">DSM 13078</strain>
    </source>
</reference>
<evidence type="ECO:0000313" key="2">
    <source>
        <dbReference type="EMBL" id="SFC52251.1"/>
    </source>
</evidence>
<gene>
    <name evidence="2" type="ORF">SAMN05444422_109217</name>
</gene>
<dbReference type="EMBL" id="FOKW01000009">
    <property type="protein sequence ID" value="SFC52251.1"/>
    <property type="molecule type" value="Genomic_DNA"/>
</dbReference>
<feature type="region of interest" description="Disordered" evidence="1">
    <location>
        <begin position="198"/>
        <end position="234"/>
    </location>
</feature>
<accession>A0A1I1JVI0</accession>
<evidence type="ECO:0000256" key="1">
    <source>
        <dbReference type="SAM" id="MobiDB-lite"/>
    </source>
</evidence>
<evidence type="ECO:0000313" key="3">
    <source>
        <dbReference type="Proteomes" id="UP000199161"/>
    </source>
</evidence>
<protein>
    <recommendedName>
        <fullName evidence="4">DUF429 domain-containing protein</fullName>
    </recommendedName>
</protein>
<feature type="compositionally biased region" description="Polar residues" evidence="1">
    <location>
        <begin position="207"/>
        <end position="224"/>
    </location>
</feature>
<dbReference type="Pfam" id="PF04250">
    <property type="entry name" value="DUF429"/>
    <property type="match status" value="1"/>
</dbReference>
<evidence type="ECO:0008006" key="4">
    <source>
        <dbReference type="Google" id="ProtNLM"/>
    </source>
</evidence>
<keyword evidence="3" id="KW-1185">Reference proteome</keyword>
<feature type="compositionally biased region" description="Basic and acidic residues" evidence="1">
    <location>
        <begin position="137"/>
        <end position="155"/>
    </location>
</feature>
<dbReference type="AlphaFoldDB" id="A0A1I1JVI0"/>
<sequence>MHPSIHSVWFEHRDADAILVDVPIGLPADHRRTCDREAKDLLGPDRANSVFWTPCREAVEATVCRAKRRDSFRGFRKSIGCSEMPRPRGKRSSIDIHPPLKGWASPRYLSVRRRYCRDPARRNRSGHAASGLLSRSPRRECRTGSHDIERPGPPVDRRGFFDARVVCSEEIRSTAAESFGAAACTRSPPPEADRCAAYRSARDREPNSSVRSRSLTTARSSVLASTAPGFAATR</sequence>
<feature type="region of interest" description="Disordered" evidence="1">
    <location>
        <begin position="120"/>
        <end position="155"/>
    </location>
</feature>
<dbReference type="Proteomes" id="UP000199161">
    <property type="component" value="Unassembled WGS sequence"/>
</dbReference>
<dbReference type="InterPro" id="IPR007362">
    <property type="entry name" value="DUF429"/>
</dbReference>